<dbReference type="RefSeq" id="YP_010762658.1">
    <property type="nucleotide sequence ID" value="NC_073606.1"/>
</dbReference>
<accession>A0AAE9W5F4</accession>
<proteinExistence type="predicted"/>
<evidence type="ECO:0000313" key="1">
    <source>
        <dbReference type="EMBL" id="WBQ35272.1"/>
    </source>
</evidence>
<name>A0AAE9W5F4_9CAUD</name>
<organism evidence="1 2">
    <name type="scientific">Pseudomonas phage pPA-3099-2aT.2</name>
    <dbReference type="NCBI Taxonomy" id="3003808"/>
    <lineage>
        <taxon>Viruses</taxon>
        <taxon>Duplodnaviria</taxon>
        <taxon>Heunggongvirae</taxon>
        <taxon>Uroviricota</taxon>
        <taxon>Caudoviricetes</taxon>
        <taxon>Vandenendeviridae</taxon>
        <taxon>Skurskavirinae</taxon>
        <taxon>Pakpunavirus</taxon>
        <taxon>Pakpunavirus pPA30992aT2</taxon>
    </lineage>
</organism>
<sequence>MKLFCKTRTQARALAVNGRKVVDNGTQAAKRWAVDLSAKKEAK</sequence>
<dbReference type="Proteomes" id="UP001210043">
    <property type="component" value="Segment"/>
</dbReference>
<evidence type="ECO:0000313" key="2">
    <source>
        <dbReference type="Proteomes" id="UP001210043"/>
    </source>
</evidence>
<dbReference type="GeneID" id="80099343"/>
<reference evidence="1" key="1">
    <citation type="submission" date="2022-11" db="EMBL/GenBank/DDBJ databases">
        <authorList>
            <person name="Wang C."/>
            <person name="Zeng J."/>
            <person name="Wang X."/>
            <person name="Zhao J."/>
            <person name="Ji F."/>
            <person name="Wang M."/>
            <person name="Zuo J."/>
            <person name="Guo Z."/>
        </authorList>
    </citation>
    <scope>NUCLEOTIDE SEQUENCE</scope>
</reference>
<dbReference type="KEGG" id="vg:80099343"/>
<protein>
    <submittedName>
        <fullName evidence="1">Uncharacterized protein</fullName>
    </submittedName>
</protein>
<keyword evidence="2" id="KW-1185">Reference proteome</keyword>
<dbReference type="EMBL" id="OP784575">
    <property type="protein sequence ID" value="WBQ35272.1"/>
    <property type="molecule type" value="Genomic_DNA"/>
</dbReference>